<comment type="caution">
    <text evidence="1">The sequence shown here is derived from an EMBL/GenBank/DDBJ whole genome shotgun (WGS) entry which is preliminary data.</text>
</comment>
<name>A0A915ZWY1_9GLOM</name>
<accession>A0A915ZWY1</accession>
<protein>
    <submittedName>
        <fullName evidence="1">Uncharacterized protein</fullName>
    </submittedName>
</protein>
<sequence length="139" mass="16254">MLKLSCLLRNITVIFIFIEAGERTQDLKLSILQAIQYIIQDFPLDDHEVSDELANALKTFNFSDMMELKEFLNIPEENMVYEILDDDEIITEIVDNFKKKPNEKNINDDLDEINNNIEEEVINFSVALKNLKKVNIFLL</sequence>
<evidence type="ECO:0000313" key="1">
    <source>
        <dbReference type="EMBL" id="CAB5394243.1"/>
    </source>
</evidence>
<gene>
    <name evidence="1" type="ORF">CHRIB12_LOCUS23236</name>
</gene>
<organism evidence="1 2">
    <name type="scientific">Rhizophagus irregularis</name>
    <dbReference type="NCBI Taxonomy" id="588596"/>
    <lineage>
        <taxon>Eukaryota</taxon>
        <taxon>Fungi</taxon>
        <taxon>Fungi incertae sedis</taxon>
        <taxon>Mucoromycota</taxon>
        <taxon>Glomeromycotina</taxon>
        <taxon>Glomeromycetes</taxon>
        <taxon>Glomerales</taxon>
        <taxon>Glomeraceae</taxon>
        <taxon>Rhizophagus</taxon>
    </lineage>
</organism>
<proteinExistence type="predicted"/>
<dbReference type="Proteomes" id="UP000684084">
    <property type="component" value="Unassembled WGS sequence"/>
</dbReference>
<dbReference type="AlphaFoldDB" id="A0A915ZWY1"/>
<dbReference type="OrthoDB" id="2360852at2759"/>
<reference evidence="1" key="1">
    <citation type="submission" date="2020-05" db="EMBL/GenBank/DDBJ databases">
        <authorList>
            <person name="Rincon C."/>
            <person name="Sanders R I."/>
            <person name="Robbins C."/>
            <person name="Chaturvedi A."/>
        </authorList>
    </citation>
    <scope>NUCLEOTIDE SEQUENCE</scope>
    <source>
        <strain evidence="1">CHB12</strain>
    </source>
</reference>
<dbReference type="EMBL" id="CAGKOT010000087">
    <property type="protein sequence ID" value="CAB5394243.1"/>
    <property type="molecule type" value="Genomic_DNA"/>
</dbReference>
<evidence type="ECO:0000313" key="2">
    <source>
        <dbReference type="Proteomes" id="UP000684084"/>
    </source>
</evidence>